<feature type="domain" description="POTRA" evidence="10">
    <location>
        <begin position="81"/>
        <end position="149"/>
    </location>
</feature>
<dbReference type="Pfam" id="PF03799">
    <property type="entry name" value="FtsQ_DivIB_C"/>
    <property type="match status" value="1"/>
</dbReference>
<evidence type="ECO:0000256" key="3">
    <source>
        <dbReference type="ARBA" id="ARBA00022618"/>
    </source>
</evidence>
<dbReference type="PANTHER" id="PTHR37820:SF1">
    <property type="entry name" value="CELL DIVISION PROTEIN FTSQ"/>
    <property type="match status" value="1"/>
</dbReference>
<accession>A0AAE3KJW3</accession>
<evidence type="ECO:0000256" key="2">
    <source>
        <dbReference type="ARBA" id="ARBA00022475"/>
    </source>
</evidence>
<dbReference type="InterPro" id="IPR050487">
    <property type="entry name" value="FtsQ_DivIB"/>
</dbReference>
<keyword evidence="2" id="KW-1003">Cell membrane</keyword>
<dbReference type="RefSeq" id="WP_253778431.1">
    <property type="nucleotide sequence ID" value="NZ_JAMTCK010000019.1"/>
</dbReference>
<dbReference type="Gene3D" id="3.10.20.310">
    <property type="entry name" value="membrane protein fhac"/>
    <property type="match status" value="1"/>
</dbReference>
<evidence type="ECO:0000256" key="1">
    <source>
        <dbReference type="ARBA" id="ARBA00004370"/>
    </source>
</evidence>
<keyword evidence="5 9" id="KW-1133">Transmembrane helix</keyword>
<gene>
    <name evidence="11" type="ORF">LX83_006423</name>
</gene>
<dbReference type="GO" id="GO:0005886">
    <property type="term" value="C:plasma membrane"/>
    <property type="evidence" value="ECO:0007669"/>
    <property type="project" value="TreeGrafter"/>
</dbReference>
<dbReference type="Proteomes" id="UP001206128">
    <property type="component" value="Unassembled WGS sequence"/>
</dbReference>
<organism evidence="11 12">
    <name type="scientific">Goodfellowiella coeruleoviolacea</name>
    <dbReference type="NCBI Taxonomy" id="334858"/>
    <lineage>
        <taxon>Bacteria</taxon>
        <taxon>Bacillati</taxon>
        <taxon>Actinomycetota</taxon>
        <taxon>Actinomycetes</taxon>
        <taxon>Pseudonocardiales</taxon>
        <taxon>Pseudonocardiaceae</taxon>
        <taxon>Goodfellowiella</taxon>
    </lineage>
</organism>
<keyword evidence="3 11" id="KW-0132">Cell division</keyword>
<evidence type="ECO:0000256" key="5">
    <source>
        <dbReference type="ARBA" id="ARBA00022989"/>
    </source>
</evidence>
<evidence type="ECO:0000259" key="10">
    <source>
        <dbReference type="PROSITE" id="PS51779"/>
    </source>
</evidence>
<evidence type="ECO:0000256" key="7">
    <source>
        <dbReference type="ARBA" id="ARBA00023306"/>
    </source>
</evidence>
<feature type="compositionally biased region" description="Basic and acidic residues" evidence="8">
    <location>
        <begin position="1"/>
        <end position="12"/>
    </location>
</feature>
<evidence type="ECO:0000313" key="11">
    <source>
        <dbReference type="EMBL" id="MCP2169537.1"/>
    </source>
</evidence>
<dbReference type="PROSITE" id="PS51779">
    <property type="entry name" value="POTRA"/>
    <property type="match status" value="1"/>
</dbReference>
<dbReference type="Pfam" id="PF08478">
    <property type="entry name" value="POTRA_1"/>
    <property type="match status" value="1"/>
</dbReference>
<reference evidence="11" key="1">
    <citation type="submission" date="2022-06" db="EMBL/GenBank/DDBJ databases">
        <title>Genomic Encyclopedia of Archaeal and Bacterial Type Strains, Phase II (KMG-II): from individual species to whole genera.</title>
        <authorList>
            <person name="Goeker M."/>
        </authorList>
    </citation>
    <scope>NUCLEOTIDE SEQUENCE</scope>
    <source>
        <strain evidence="11">DSM 43935</strain>
    </source>
</reference>
<proteinExistence type="predicted"/>
<dbReference type="AlphaFoldDB" id="A0AAE3KJW3"/>
<dbReference type="PANTHER" id="PTHR37820">
    <property type="entry name" value="CELL DIVISION PROTEIN DIVIB"/>
    <property type="match status" value="1"/>
</dbReference>
<name>A0AAE3KJW3_9PSEU</name>
<protein>
    <submittedName>
        <fullName evidence="11">Cell division protein FtsQ</fullName>
    </submittedName>
</protein>
<keyword evidence="12" id="KW-1185">Reference proteome</keyword>
<dbReference type="InterPro" id="IPR013685">
    <property type="entry name" value="POTRA_FtsQ_type"/>
</dbReference>
<dbReference type="EMBL" id="JAMTCK010000019">
    <property type="protein sequence ID" value="MCP2169537.1"/>
    <property type="molecule type" value="Genomic_DNA"/>
</dbReference>
<evidence type="ECO:0000313" key="12">
    <source>
        <dbReference type="Proteomes" id="UP001206128"/>
    </source>
</evidence>
<evidence type="ECO:0000256" key="4">
    <source>
        <dbReference type="ARBA" id="ARBA00022692"/>
    </source>
</evidence>
<evidence type="ECO:0000256" key="6">
    <source>
        <dbReference type="ARBA" id="ARBA00023136"/>
    </source>
</evidence>
<feature type="transmembrane region" description="Helical" evidence="9">
    <location>
        <begin position="59"/>
        <end position="82"/>
    </location>
</feature>
<evidence type="ECO:0000256" key="8">
    <source>
        <dbReference type="SAM" id="MobiDB-lite"/>
    </source>
</evidence>
<keyword evidence="4 9" id="KW-0812">Transmembrane</keyword>
<feature type="compositionally biased region" description="Gly residues" evidence="8">
    <location>
        <begin position="19"/>
        <end position="33"/>
    </location>
</feature>
<feature type="region of interest" description="Disordered" evidence="8">
    <location>
        <begin position="1"/>
        <end position="46"/>
    </location>
</feature>
<dbReference type="InterPro" id="IPR034746">
    <property type="entry name" value="POTRA"/>
</dbReference>
<dbReference type="InterPro" id="IPR005548">
    <property type="entry name" value="Cell_div_FtsQ/DivIB_C"/>
</dbReference>
<dbReference type="GO" id="GO:0051301">
    <property type="term" value="P:cell division"/>
    <property type="evidence" value="ECO:0007669"/>
    <property type="project" value="UniProtKB-KW"/>
</dbReference>
<keyword evidence="6 9" id="KW-0472">Membrane</keyword>
<feature type="compositionally biased region" description="Low complexity" evidence="8">
    <location>
        <begin position="34"/>
        <end position="44"/>
    </location>
</feature>
<sequence length="272" mass="28608">MSAPVRGRDTGRARRPAGRGAGRVPGARRGGARAGRTAGKAGSSRARRLARRRTLLRRWVLLLVAVALVGAGIAVLFTPLFGVRSIEVVGIRDLGEDQVRRAADITMGTPMARLDTDGISARVGELPRVASVRVERSLPGTVRLLITERTPVGVVKAADGVHLVDGTGKDYARVPEAPAGLPELHLTRAAPDDPGTRAVVEVLAALTDKLRPEVLAVTAQTGADVTLTLSAGRQVRWGDATDSARKAAILQVLLTKKGKVYDVSTPDLPTVS</sequence>
<comment type="subcellular location">
    <subcellularLocation>
        <location evidence="1">Membrane</location>
    </subcellularLocation>
</comment>
<comment type="caution">
    <text evidence="11">The sequence shown here is derived from an EMBL/GenBank/DDBJ whole genome shotgun (WGS) entry which is preliminary data.</text>
</comment>
<keyword evidence="7" id="KW-0131">Cell cycle</keyword>
<evidence type="ECO:0000256" key="9">
    <source>
        <dbReference type="SAM" id="Phobius"/>
    </source>
</evidence>